<reference evidence="1" key="1">
    <citation type="submission" date="2021-05" db="EMBL/GenBank/DDBJ databases">
        <authorList>
            <person name="Alioto T."/>
            <person name="Alioto T."/>
            <person name="Gomez Garrido J."/>
        </authorList>
    </citation>
    <scope>NUCLEOTIDE SEQUENCE</scope>
</reference>
<evidence type="ECO:0000313" key="1">
    <source>
        <dbReference type="EMBL" id="CAG6607672.1"/>
    </source>
</evidence>
<proteinExistence type="predicted"/>
<accession>A0A8D8PLS7</accession>
<name>A0A8D8PLS7_9HEMI</name>
<dbReference type="AlphaFoldDB" id="A0A8D8PLS7"/>
<protein>
    <submittedName>
        <fullName evidence="1">Uncharacterized protein</fullName>
    </submittedName>
</protein>
<organism evidence="1">
    <name type="scientific">Cacopsylla melanoneura</name>
    <dbReference type="NCBI Taxonomy" id="428564"/>
    <lineage>
        <taxon>Eukaryota</taxon>
        <taxon>Metazoa</taxon>
        <taxon>Ecdysozoa</taxon>
        <taxon>Arthropoda</taxon>
        <taxon>Hexapoda</taxon>
        <taxon>Insecta</taxon>
        <taxon>Pterygota</taxon>
        <taxon>Neoptera</taxon>
        <taxon>Paraneoptera</taxon>
        <taxon>Hemiptera</taxon>
        <taxon>Sternorrhyncha</taxon>
        <taxon>Psylloidea</taxon>
        <taxon>Psyllidae</taxon>
        <taxon>Psyllinae</taxon>
        <taxon>Cacopsylla</taxon>
    </lineage>
</organism>
<sequence length="99" mass="11479">MRCFFEFWVVKFLIRFNVHREPNTFFLILVTSSTQFKELLKIMPKFLVDSTYSTPLLSTSIRGIGSGIVRRIPELQMNSALVFCGLMMRPCEVAHLTKC</sequence>
<dbReference type="EMBL" id="HBUF01008730">
    <property type="protein sequence ID" value="CAG6607672.1"/>
    <property type="molecule type" value="Transcribed_RNA"/>
</dbReference>